<accession>A0ABR9U866</accession>
<comment type="caution">
    <text evidence="1">The sequence shown here is derived from an EMBL/GenBank/DDBJ whole genome shotgun (WGS) entry which is preliminary data.</text>
</comment>
<dbReference type="SUPFAM" id="SSF88723">
    <property type="entry name" value="PIN domain-like"/>
    <property type="match status" value="1"/>
</dbReference>
<gene>
    <name evidence="1" type="ORF">IQ236_05295</name>
</gene>
<dbReference type="InterPro" id="IPR029060">
    <property type="entry name" value="PIN-like_dom_sf"/>
</dbReference>
<protein>
    <submittedName>
        <fullName evidence="1">Type II toxin-antitoxin system VapC family toxin</fullName>
    </submittedName>
</protein>
<dbReference type="EMBL" id="JADEWU010000007">
    <property type="protein sequence ID" value="MBE9142638.1"/>
    <property type="molecule type" value="Genomic_DNA"/>
</dbReference>
<evidence type="ECO:0000313" key="1">
    <source>
        <dbReference type="EMBL" id="MBE9142638.1"/>
    </source>
</evidence>
<proteinExistence type="predicted"/>
<sequence>MIVFLDTGVLGELSNPNALPKVIACQNWFEKLLARGVYFVSSELCFYEIKRSLVLSIKTGATDEGLKKLNALRTVVDFLDVDQTVVELAAEVWAQARLLGTPTADEKNIDIDMMIVAHWRLLTEEFPGRSVVISTTNVKHLGLFSNAEKWQDISY</sequence>
<dbReference type="Proteomes" id="UP000640725">
    <property type="component" value="Unassembled WGS sequence"/>
</dbReference>
<reference evidence="1 2" key="1">
    <citation type="submission" date="2020-10" db="EMBL/GenBank/DDBJ databases">
        <authorList>
            <person name="Castelo-Branco R."/>
            <person name="Eusebio N."/>
            <person name="Adriana R."/>
            <person name="Vieira A."/>
            <person name="Brugerolle De Fraissinette N."/>
            <person name="Rezende De Castro R."/>
            <person name="Schneider M.P."/>
            <person name="Vasconcelos V."/>
            <person name="Leao P.N."/>
        </authorList>
    </citation>
    <scope>NUCLEOTIDE SEQUENCE [LARGE SCALE GENOMIC DNA]</scope>
    <source>
        <strain evidence="1 2">LEGE 06226</strain>
    </source>
</reference>
<evidence type="ECO:0000313" key="2">
    <source>
        <dbReference type="Proteomes" id="UP000640725"/>
    </source>
</evidence>
<keyword evidence="2" id="KW-1185">Reference proteome</keyword>
<organism evidence="1 2">
    <name type="scientific">Planktothrix mougeotii LEGE 06226</name>
    <dbReference type="NCBI Taxonomy" id="1828728"/>
    <lineage>
        <taxon>Bacteria</taxon>
        <taxon>Bacillati</taxon>
        <taxon>Cyanobacteriota</taxon>
        <taxon>Cyanophyceae</taxon>
        <taxon>Oscillatoriophycideae</taxon>
        <taxon>Oscillatoriales</taxon>
        <taxon>Microcoleaceae</taxon>
        <taxon>Planktothrix</taxon>
    </lineage>
</organism>
<name>A0ABR9U866_9CYAN</name>
<dbReference type="RefSeq" id="WP_193868294.1">
    <property type="nucleotide sequence ID" value="NZ_JADEWU010000007.1"/>
</dbReference>
<dbReference type="Gene3D" id="3.40.50.1010">
    <property type="entry name" value="5'-nuclease"/>
    <property type="match status" value="1"/>
</dbReference>